<evidence type="ECO:0000313" key="3">
    <source>
        <dbReference type="EMBL" id="RIH82584.1"/>
    </source>
</evidence>
<feature type="compositionally biased region" description="Basic and acidic residues" evidence="2">
    <location>
        <begin position="205"/>
        <end position="223"/>
    </location>
</feature>
<dbReference type="EMBL" id="QWLA01000100">
    <property type="protein sequence ID" value="RIH82584.1"/>
    <property type="molecule type" value="Genomic_DNA"/>
</dbReference>
<comment type="caution">
    <text evidence="3">The sequence shown here is derived from an EMBL/GenBank/DDBJ whole genome shotgun (WGS) entry which is preliminary data.</text>
</comment>
<dbReference type="OrthoDB" id="33953at2"/>
<feature type="compositionally biased region" description="Polar residues" evidence="2">
    <location>
        <begin position="194"/>
        <end position="204"/>
    </location>
</feature>
<evidence type="ECO:0000256" key="2">
    <source>
        <dbReference type="SAM" id="MobiDB-lite"/>
    </source>
</evidence>
<name>A0A399ED64_9DEIN</name>
<sequence>MVEKHESVKGVPCCPDLEARPTCDFLDFHYRQIHPTTVVVGDRRQTVQVEVLIHARLERCAGPLEVGDLAYSTTLFPGEKVRLFTSDRRTRFTFDSASKLSYRNEQTQEEHFYMASMDRSMSDLSIRDSGRSRNVSQGSAESHAETSGFFETIFSGPSVGVSGSYNASSSSEFLRELKQHAEASHSRSEMATRAASSVSMGEVNTRSHAEGETEDHFESSSREFKNPNRCRAITFYFYRINKTQTIRFTLEAIRRRVIDPAVNTQVALNPQISRGQLSVIPQAVLASDENRLKVEELARQSALRQAGLSGAGEVGARAAAFGAVVLVQAPAVEPLPLAVKERALRQVDQDLVRAGLLDKVGGQISPEARLEFSFERKTSFPTPGLFVRGCLDECSICEPELEEQIKLELENLRLKNEQLKRQIELMDKDQEHRCCPCPETAPA</sequence>
<dbReference type="RefSeq" id="WP_119280262.1">
    <property type="nucleotide sequence ID" value="NZ_QWLA01000100.1"/>
</dbReference>
<evidence type="ECO:0000256" key="1">
    <source>
        <dbReference type="SAM" id="Coils"/>
    </source>
</evidence>
<dbReference type="Proteomes" id="UP000265341">
    <property type="component" value="Unassembled WGS sequence"/>
</dbReference>
<keyword evidence="4" id="KW-1185">Reference proteome</keyword>
<organism evidence="3 4">
    <name type="scientific">Calidithermus roseus</name>
    <dbReference type="NCBI Taxonomy" id="1644118"/>
    <lineage>
        <taxon>Bacteria</taxon>
        <taxon>Thermotogati</taxon>
        <taxon>Deinococcota</taxon>
        <taxon>Deinococci</taxon>
        <taxon>Thermales</taxon>
        <taxon>Thermaceae</taxon>
        <taxon>Calidithermus</taxon>
    </lineage>
</organism>
<feature type="coiled-coil region" evidence="1">
    <location>
        <begin position="402"/>
        <end position="429"/>
    </location>
</feature>
<dbReference type="AlphaFoldDB" id="A0A399ED64"/>
<proteinExistence type="predicted"/>
<accession>A0A399ED64</accession>
<reference evidence="3 4" key="1">
    <citation type="submission" date="2018-08" db="EMBL/GenBank/DDBJ databases">
        <title>Meiothermus roseus NBRC 110900 genome sequencing project.</title>
        <authorList>
            <person name="Da Costa M.S."/>
            <person name="Albuquerque L."/>
            <person name="Raposo P."/>
            <person name="Froufe H.J.C."/>
            <person name="Barroso C.S."/>
            <person name="Egas C."/>
        </authorList>
    </citation>
    <scope>NUCLEOTIDE SEQUENCE [LARGE SCALE GENOMIC DNA]</scope>
    <source>
        <strain evidence="3 4">NBRC 110900</strain>
    </source>
</reference>
<evidence type="ECO:0000313" key="4">
    <source>
        <dbReference type="Proteomes" id="UP000265341"/>
    </source>
</evidence>
<keyword evidence="1" id="KW-0175">Coiled coil</keyword>
<gene>
    <name evidence="3" type="ORF">Mrose_03340</name>
</gene>
<feature type="region of interest" description="Disordered" evidence="2">
    <location>
        <begin position="176"/>
        <end position="223"/>
    </location>
</feature>
<feature type="compositionally biased region" description="Basic and acidic residues" evidence="2">
    <location>
        <begin position="176"/>
        <end position="190"/>
    </location>
</feature>
<protein>
    <submittedName>
        <fullName evidence="3">Uncharacterized protein</fullName>
    </submittedName>
</protein>